<gene>
    <name evidence="2" type="ORF">GCM10009416_10360</name>
</gene>
<feature type="domain" description="AtuA-like ferredoxin-fold" evidence="1">
    <location>
        <begin position="8"/>
        <end position="106"/>
    </location>
</feature>
<evidence type="ECO:0000313" key="2">
    <source>
        <dbReference type="EMBL" id="GAA0573617.1"/>
    </source>
</evidence>
<dbReference type="PANTHER" id="PTHR47472">
    <property type="entry name" value="PROPIONYL-COA CARBOXYLASE"/>
    <property type="match status" value="1"/>
</dbReference>
<comment type="caution">
    <text evidence="2">The sequence shown here is derived from an EMBL/GenBank/DDBJ whole genome shotgun (WGS) entry which is preliminary data.</text>
</comment>
<keyword evidence="3" id="KW-1185">Reference proteome</keyword>
<organism evidence="2 3">
    <name type="scientific">Craurococcus roseus</name>
    <dbReference type="NCBI Taxonomy" id="77585"/>
    <lineage>
        <taxon>Bacteria</taxon>
        <taxon>Pseudomonadati</taxon>
        <taxon>Pseudomonadota</taxon>
        <taxon>Alphaproteobacteria</taxon>
        <taxon>Acetobacterales</taxon>
        <taxon>Acetobacteraceae</taxon>
        <taxon>Craurococcus</taxon>
    </lineage>
</organism>
<dbReference type="RefSeq" id="WP_343894092.1">
    <property type="nucleotide sequence ID" value="NZ_BAAAFZ010000008.1"/>
</dbReference>
<dbReference type="PANTHER" id="PTHR47472:SF1">
    <property type="entry name" value="DUF1446-DOMAIN-CONTAINING PROTEIN"/>
    <property type="match status" value="1"/>
</dbReference>
<accession>A0ABP3PRL5</accession>
<dbReference type="Pfam" id="PF23544">
    <property type="entry name" value="AtuA_ferredoxin"/>
    <property type="match status" value="1"/>
</dbReference>
<proteinExistence type="predicted"/>
<dbReference type="EMBL" id="BAAAFZ010000008">
    <property type="protein sequence ID" value="GAA0573617.1"/>
    <property type="molecule type" value="Genomic_DNA"/>
</dbReference>
<evidence type="ECO:0000259" key="1">
    <source>
        <dbReference type="Pfam" id="PF23544"/>
    </source>
</evidence>
<dbReference type="InterPro" id="IPR056362">
    <property type="entry name" value="AtuA-like_ferredoxin_dom"/>
</dbReference>
<protein>
    <recommendedName>
        <fullName evidence="1">AtuA-like ferredoxin-fold domain-containing protein</fullName>
    </recommendedName>
</protein>
<dbReference type="Proteomes" id="UP001501588">
    <property type="component" value="Unassembled WGS sequence"/>
</dbReference>
<evidence type="ECO:0000313" key="3">
    <source>
        <dbReference type="Proteomes" id="UP001501588"/>
    </source>
</evidence>
<name>A0ABP3PRL5_9PROT</name>
<sequence length="118" mass="12984">MSDDTLEVALHAVAHSRAGDKGNRANLSLIPYRPELYPVLAEQVTAERVLALFRHRGATACRRYDLPLLHAFNFVVDDVLEGGVNASLNLDGHGKTQSFRLLSLTVRVPRRLLEAAAP</sequence>
<reference evidence="3" key="1">
    <citation type="journal article" date="2019" name="Int. J. Syst. Evol. Microbiol.">
        <title>The Global Catalogue of Microorganisms (GCM) 10K type strain sequencing project: providing services to taxonomists for standard genome sequencing and annotation.</title>
        <authorList>
            <consortium name="The Broad Institute Genomics Platform"/>
            <consortium name="The Broad Institute Genome Sequencing Center for Infectious Disease"/>
            <person name="Wu L."/>
            <person name="Ma J."/>
        </authorList>
    </citation>
    <scope>NUCLEOTIDE SEQUENCE [LARGE SCALE GENOMIC DNA]</scope>
    <source>
        <strain evidence="3">JCM 9933</strain>
    </source>
</reference>